<reference evidence="9 10" key="1">
    <citation type="journal article" date="2013" name="PLoS Genet.">
        <title>The genome and development-dependent transcriptomes of Pyronema confluens: a window into fungal evolution.</title>
        <authorList>
            <person name="Traeger S."/>
            <person name="Altegoer F."/>
            <person name="Freitag M."/>
            <person name="Gabaldon T."/>
            <person name="Kempken F."/>
            <person name="Kumar A."/>
            <person name="Marcet-Houben M."/>
            <person name="Poggeler S."/>
            <person name="Stajich J.E."/>
            <person name="Nowrousian M."/>
        </authorList>
    </citation>
    <scope>NUCLEOTIDE SEQUENCE [LARGE SCALE GENOMIC DNA]</scope>
    <source>
        <strain evidence="10">CBS 100304</strain>
        <tissue evidence="9">Vegetative mycelium</tissue>
    </source>
</reference>
<evidence type="ECO:0000256" key="1">
    <source>
        <dbReference type="ARBA" id="ARBA00005306"/>
    </source>
</evidence>
<dbReference type="EC" id="6.3.5.-" evidence="7"/>
<dbReference type="GO" id="GO:0070681">
    <property type="term" value="P:glutaminyl-tRNAGln biosynthesis via transamidation"/>
    <property type="evidence" value="ECO:0007669"/>
    <property type="project" value="UniProtKB-UniRule"/>
</dbReference>
<dbReference type="Pfam" id="PF02637">
    <property type="entry name" value="GatB_Yqey"/>
    <property type="match status" value="1"/>
</dbReference>
<dbReference type="Pfam" id="PF02934">
    <property type="entry name" value="GatB_N"/>
    <property type="match status" value="1"/>
</dbReference>
<dbReference type="SUPFAM" id="SSF55931">
    <property type="entry name" value="Glutamine synthetase/guanido kinase"/>
    <property type="match status" value="1"/>
</dbReference>
<dbReference type="InterPro" id="IPR003789">
    <property type="entry name" value="Asn/Gln_tRNA_amidoTrase-B-like"/>
</dbReference>
<keyword evidence="7" id="KW-0496">Mitochondrion</keyword>
<dbReference type="NCBIfam" id="TIGR00133">
    <property type="entry name" value="gatB"/>
    <property type="match status" value="1"/>
</dbReference>
<dbReference type="InterPro" id="IPR006075">
    <property type="entry name" value="Asn/Gln-tRNA_Trfase_suB/E_cat"/>
</dbReference>
<dbReference type="SMART" id="SM00845">
    <property type="entry name" value="GatB_Yqey"/>
    <property type="match status" value="1"/>
</dbReference>
<dbReference type="GO" id="GO:0005739">
    <property type="term" value="C:mitochondrion"/>
    <property type="evidence" value="ECO:0007669"/>
    <property type="project" value="UniProtKB-SubCell"/>
</dbReference>
<dbReference type="GO" id="GO:0050567">
    <property type="term" value="F:glutaminyl-tRNA synthase (glutamine-hydrolyzing) activity"/>
    <property type="evidence" value="ECO:0007669"/>
    <property type="project" value="UniProtKB-UniRule"/>
</dbReference>
<keyword evidence="4 7" id="KW-0067">ATP-binding</keyword>
<keyword evidence="9" id="KW-0808">Transferase</keyword>
<dbReference type="STRING" id="1076935.U4LRU4"/>
<dbReference type="PANTHER" id="PTHR11659">
    <property type="entry name" value="GLUTAMYL-TRNA GLN AMIDOTRANSFERASE SUBUNIT B MITOCHONDRIAL AND PROKARYOTIC PET112-RELATED"/>
    <property type="match status" value="1"/>
</dbReference>
<dbReference type="GO" id="GO:0005524">
    <property type="term" value="F:ATP binding"/>
    <property type="evidence" value="ECO:0007669"/>
    <property type="project" value="UniProtKB-KW"/>
</dbReference>
<dbReference type="GO" id="GO:0016740">
    <property type="term" value="F:transferase activity"/>
    <property type="evidence" value="ECO:0007669"/>
    <property type="project" value="UniProtKB-KW"/>
</dbReference>
<evidence type="ECO:0000313" key="9">
    <source>
        <dbReference type="EMBL" id="CCX30016.1"/>
    </source>
</evidence>
<dbReference type="EMBL" id="HF935409">
    <property type="protein sequence ID" value="CCX30016.1"/>
    <property type="molecule type" value="Genomic_DNA"/>
</dbReference>
<dbReference type="InterPro" id="IPR018027">
    <property type="entry name" value="Asn/Gln_amidotransferase"/>
</dbReference>
<dbReference type="PANTHER" id="PTHR11659:SF0">
    <property type="entry name" value="GLUTAMYL-TRNA(GLN) AMIDOTRANSFERASE SUBUNIT B, MITOCHONDRIAL"/>
    <property type="match status" value="1"/>
</dbReference>
<evidence type="ECO:0000259" key="8">
    <source>
        <dbReference type="SMART" id="SM00845"/>
    </source>
</evidence>
<proteinExistence type="inferred from homology"/>
<evidence type="ECO:0000256" key="5">
    <source>
        <dbReference type="ARBA" id="ARBA00022917"/>
    </source>
</evidence>
<evidence type="ECO:0000256" key="7">
    <source>
        <dbReference type="HAMAP-Rule" id="MF_03147"/>
    </source>
</evidence>
<evidence type="ECO:0000313" key="10">
    <source>
        <dbReference type="Proteomes" id="UP000018144"/>
    </source>
</evidence>
<keyword evidence="3 7" id="KW-0547">Nucleotide-binding</keyword>
<comment type="function">
    <text evidence="7">Allows the formation of correctly charged Gln-tRNA(Gln) through the transamidation of misacylated Glu-tRNA(Gln) in the mitochondria. The reaction takes place in the presence of glutamine and ATP through an activated gamma-phospho-Glu-tRNA(Gln).</text>
</comment>
<dbReference type="NCBIfam" id="NF004012">
    <property type="entry name" value="PRK05477.1-2"/>
    <property type="match status" value="1"/>
</dbReference>
<dbReference type="HAMAP" id="MF_00121">
    <property type="entry name" value="GatB"/>
    <property type="match status" value="1"/>
</dbReference>
<comment type="subcellular location">
    <subcellularLocation>
        <location evidence="7">Mitochondrion</location>
    </subcellularLocation>
</comment>
<dbReference type="Proteomes" id="UP000018144">
    <property type="component" value="Unassembled WGS sequence"/>
</dbReference>
<keyword evidence="2 7" id="KW-0436">Ligase</keyword>
<dbReference type="PROSITE" id="PS01234">
    <property type="entry name" value="GATB"/>
    <property type="match status" value="1"/>
</dbReference>
<dbReference type="SUPFAM" id="SSF89095">
    <property type="entry name" value="GatB/YqeY motif"/>
    <property type="match status" value="1"/>
</dbReference>
<organism evidence="9 10">
    <name type="scientific">Pyronema omphalodes (strain CBS 100304)</name>
    <name type="common">Pyronema confluens</name>
    <dbReference type="NCBI Taxonomy" id="1076935"/>
    <lineage>
        <taxon>Eukaryota</taxon>
        <taxon>Fungi</taxon>
        <taxon>Dikarya</taxon>
        <taxon>Ascomycota</taxon>
        <taxon>Pezizomycotina</taxon>
        <taxon>Pezizomycetes</taxon>
        <taxon>Pezizales</taxon>
        <taxon>Pyronemataceae</taxon>
        <taxon>Pyronema</taxon>
    </lineage>
</organism>
<dbReference type="OrthoDB" id="1722066at2759"/>
<dbReference type="InterPro" id="IPR004413">
    <property type="entry name" value="GatB"/>
</dbReference>
<dbReference type="eggNOG" id="KOG2438">
    <property type="taxonomic scope" value="Eukaryota"/>
</dbReference>
<comment type="similarity">
    <text evidence="1 7">Belongs to the GatB/GatE family. GatB subfamily.</text>
</comment>
<comment type="subunit">
    <text evidence="7">Subunit of the heterotrimeric GatCAB amidotransferase (AdT) complex, composed of A, B and C subunits.</text>
</comment>
<name>U4LRU4_PYROM</name>
<evidence type="ECO:0000256" key="6">
    <source>
        <dbReference type="ARBA" id="ARBA00047913"/>
    </source>
</evidence>
<evidence type="ECO:0000256" key="4">
    <source>
        <dbReference type="ARBA" id="ARBA00022840"/>
    </source>
</evidence>
<dbReference type="AlphaFoldDB" id="U4LRU4"/>
<dbReference type="OMA" id="ARKWWMG"/>
<dbReference type="InterPro" id="IPR017958">
    <property type="entry name" value="Gln-tRNA_amidoTrfase_suB_CS"/>
</dbReference>
<protein>
    <recommendedName>
        <fullName evidence="7">Glutamyl-tRNA(Gln) amidotransferase subunit B, mitochondrial</fullName>
        <shortName evidence="7">Glu-AdT subunit B</shortName>
        <ecNumber evidence="7">6.3.5.-</ecNumber>
    </recommendedName>
</protein>
<comment type="catalytic activity">
    <reaction evidence="6 7">
        <text>L-glutamyl-tRNA(Gln) + L-glutamine + ATP + H2O = L-glutaminyl-tRNA(Gln) + L-glutamate + ADP + phosphate + H(+)</text>
        <dbReference type="Rhea" id="RHEA:17521"/>
        <dbReference type="Rhea" id="RHEA-COMP:9681"/>
        <dbReference type="Rhea" id="RHEA-COMP:9684"/>
        <dbReference type="ChEBI" id="CHEBI:15377"/>
        <dbReference type="ChEBI" id="CHEBI:15378"/>
        <dbReference type="ChEBI" id="CHEBI:29985"/>
        <dbReference type="ChEBI" id="CHEBI:30616"/>
        <dbReference type="ChEBI" id="CHEBI:43474"/>
        <dbReference type="ChEBI" id="CHEBI:58359"/>
        <dbReference type="ChEBI" id="CHEBI:78520"/>
        <dbReference type="ChEBI" id="CHEBI:78521"/>
        <dbReference type="ChEBI" id="CHEBI:456216"/>
    </reaction>
</comment>
<accession>U4LRU4</accession>
<keyword evidence="5 7" id="KW-0648">Protein biosynthesis</keyword>
<feature type="domain" description="Asn/Gln amidotransferase" evidence="8">
    <location>
        <begin position="414"/>
        <end position="579"/>
    </location>
</feature>
<evidence type="ECO:0000256" key="2">
    <source>
        <dbReference type="ARBA" id="ARBA00022598"/>
    </source>
</evidence>
<dbReference type="InterPro" id="IPR017959">
    <property type="entry name" value="Asn/Gln-tRNA_amidoTrfase_suB/E"/>
</dbReference>
<evidence type="ECO:0000256" key="3">
    <source>
        <dbReference type="ARBA" id="ARBA00022741"/>
    </source>
</evidence>
<dbReference type="GO" id="GO:0030956">
    <property type="term" value="C:glutamyl-tRNA(Gln) amidotransferase complex"/>
    <property type="evidence" value="ECO:0007669"/>
    <property type="project" value="UniProtKB-UniRule"/>
</dbReference>
<gene>
    <name evidence="9" type="ORF">PCON_07944</name>
</gene>
<sequence length="582" mass="63949">MSRLALRTSQLLTLCRQCVPHARRLPQSRLRYLSTATVDSVADSAPIFADLQKSQKRALKDRHKGAHPSSSFSEGDWEVTCGLEVHTQLNTKTKLFSYAKTSITAAPNTCISFIDAALPGTQPTLNPAILLPALRAVFALECTPAKVSRFDRKHYFYWDQPAGYQITQFYEPLAKNGRLVLTPDADGVDKRLELKIRQIQIEQDTGKTIAAPPNSLVDLNRVGSPLIEIITDPFPLDSAETAGKVLAKIQAVLRAVDACVVGMEWGGLRADVNVSVRRRGDPNTLLGQRCEIKNLSSFKAVTDAITSEAARQIEILEAGGTIEGETRGWDNEKSTTRRLRGKEGEVDYRYMPEPDLPPICLTSEALEAVKKDMPLLPDQIITQLTDVFGLSPKDARTLLLWDEGRSGHPDSVISYYKNVVGLIQSAPGVGKIVGNWVIHELGGLITTHGLSWQKNPVGKKRLADLVSLIVNGKITNPTAKALLPRLFTDKRIPAEIVEAENLGIKEMSRNELETIIKEALDTDRGRDVLKQLVEMKGDDSKAAEKKKKGLRGFVLGGVMRSQGGKVKADQVESALDSLLEKL</sequence>
<dbReference type="InterPro" id="IPR014746">
    <property type="entry name" value="Gln_synth/guanido_kin_cat_dom"/>
</dbReference>
<keyword evidence="10" id="KW-1185">Reference proteome</keyword>
<dbReference type="GO" id="GO:0032543">
    <property type="term" value="P:mitochondrial translation"/>
    <property type="evidence" value="ECO:0007669"/>
    <property type="project" value="UniProtKB-UniRule"/>
</dbReference>